<proteinExistence type="predicted"/>
<evidence type="ECO:0000313" key="1">
    <source>
        <dbReference type="EMBL" id="WTT18733.1"/>
    </source>
</evidence>
<dbReference type="EMBL" id="CP108222">
    <property type="protein sequence ID" value="WTT18733.1"/>
    <property type="molecule type" value="Genomic_DNA"/>
</dbReference>
<protein>
    <recommendedName>
        <fullName evidence="2">Integrase</fullName>
    </recommendedName>
</protein>
<evidence type="ECO:0008006" key="2">
    <source>
        <dbReference type="Google" id="ProtNLM"/>
    </source>
</evidence>
<sequence length="70" mass="8378">MSIHLEDRWYRRTQRGADRVRTARHGQAPRYRAHFIDSTGTRKTKTFRTRRDAERWLVKTEVAHLLKGTA</sequence>
<accession>A0AAU2A4G2</accession>
<name>A0AAU2A4G2_9ACTN</name>
<reference evidence="1" key="1">
    <citation type="submission" date="2022-10" db="EMBL/GenBank/DDBJ databases">
        <title>The complete genomes of actinobacterial strains from the NBC collection.</title>
        <authorList>
            <person name="Joergensen T.S."/>
            <person name="Alvarez Arevalo M."/>
            <person name="Sterndorff E.B."/>
            <person name="Faurdal D."/>
            <person name="Vuksanovic O."/>
            <person name="Mourched A.-S."/>
            <person name="Charusanti P."/>
            <person name="Shaw S."/>
            <person name="Blin K."/>
            <person name="Weber T."/>
        </authorList>
    </citation>
    <scope>NUCLEOTIDE SEQUENCE</scope>
    <source>
        <strain evidence="1">NBC_00093</strain>
    </source>
</reference>
<dbReference type="AlphaFoldDB" id="A0AAU2A4G2"/>
<gene>
    <name evidence="1" type="ORF">OHA22_26005</name>
</gene>
<organism evidence="1">
    <name type="scientific">Streptomyces sp. NBC_00093</name>
    <dbReference type="NCBI Taxonomy" id="2975649"/>
    <lineage>
        <taxon>Bacteria</taxon>
        <taxon>Bacillati</taxon>
        <taxon>Actinomycetota</taxon>
        <taxon>Actinomycetes</taxon>
        <taxon>Kitasatosporales</taxon>
        <taxon>Streptomycetaceae</taxon>
        <taxon>Streptomyces</taxon>
    </lineage>
</organism>